<evidence type="ECO:0000256" key="3">
    <source>
        <dbReference type="ARBA" id="ARBA00004906"/>
    </source>
</evidence>
<keyword evidence="6" id="KW-0812">Transmembrane</keyword>
<reference evidence="14" key="3">
    <citation type="submission" date="2018-08" db="UniProtKB">
        <authorList>
            <consortium name="EnsemblPlants"/>
        </authorList>
    </citation>
    <scope>IDENTIFICATION</scope>
    <source>
        <strain evidence="14">cv. Bd21</strain>
    </source>
</reference>
<evidence type="ECO:0000256" key="6">
    <source>
        <dbReference type="ARBA" id="ARBA00022692"/>
    </source>
</evidence>
<evidence type="ECO:0000256" key="10">
    <source>
        <dbReference type="SAM" id="SignalP"/>
    </source>
</evidence>
<proteinExistence type="predicted"/>
<dbReference type="GO" id="GO:0061630">
    <property type="term" value="F:ubiquitin protein ligase activity"/>
    <property type="evidence" value="ECO:0007669"/>
    <property type="project" value="UniProtKB-EC"/>
</dbReference>
<evidence type="ECO:0000256" key="9">
    <source>
        <dbReference type="ARBA" id="ARBA00023136"/>
    </source>
</evidence>
<evidence type="ECO:0000256" key="7">
    <source>
        <dbReference type="ARBA" id="ARBA00022786"/>
    </source>
</evidence>
<dbReference type="InterPro" id="IPR021319">
    <property type="entry name" value="DUF2921"/>
</dbReference>
<feature type="domain" description="DUF2921" evidence="12">
    <location>
        <begin position="638"/>
        <end position="727"/>
    </location>
</feature>
<feature type="chain" id="PRO_5036297516" description="RING-type E3 ubiquitin transferase" evidence="10">
    <location>
        <begin position="25"/>
        <end position="1035"/>
    </location>
</feature>
<dbReference type="GO" id="GO:0012505">
    <property type="term" value="C:endomembrane system"/>
    <property type="evidence" value="ECO:0007669"/>
    <property type="project" value="UniProtKB-SubCell"/>
</dbReference>
<keyword evidence="9" id="KW-0472">Membrane</keyword>
<dbReference type="FunCoup" id="A0A0Q3GX43">
    <property type="interactions" value="1"/>
</dbReference>
<dbReference type="AlphaFoldDB" id="A0A0Q3GX43"/>
<gene>
    <name evidence="13" type="ORF">BRADI_1g23540v3</name>
</gene>
<name>A0A0Q3GX43_BRADI</name>
<dbReference type="Pfam" id="PF25333">
    <property type="entry name" value="DUF2921_N"/>
    <property type="match status" value="3"/>
</dbReference>
<evidence type="ECO:0000256" key="1">
    <source>
        <dbReference type="ARBA" id="ARBA00000900"/>
    </source>
</evidence>
<protein>
    <recommendedName>
        <fullName evidence="4">RING-type E3 ubiquitin transferase</fullName>
        <ecNumber evidence="4">2.3.2.27</ecNumber>
    </recommendedName>
</protein>
<feature type="signal peptide" evidence="10">
    <location>
        <begin position="1"/>
        <end position="24"/>
    </location>
</feature>
<evidence type="ECO:0000259" key="11">
    <source>
        <dbReference type="Pfam" id="PF11145"/>
    </source>
</evidence>
<evidence type="ECO:0000256" key="5">
    <source>
        <dbReference type="ARBA" id="ARBA00022679"/>
    </source>
</evidence>
<dbReference type="Pfam" id="PF11145">
    <property type="entry name" value="DUF2921"/>
    <property type="match status" value="1"/>
</dbReference>
<keyword evidence="7" id="KW-0833">Ubl conjugation pathway</keyword>
<dbReference type="STRING" id="15368.A0A0Q3GX43"/>
<dbReference type="PANTHER" id="PTHR33389:SF3">
    <property type="entry name" value="OS07G0580700 PROTEIN"/>
    <property type="match status" value="1"/>
</dbReference>
<evidence type="ECO:0000313" key="13">
    <source>
        <dbReference type="EMBL" id="KQK15536.1"/>
    </source>
</evidence>
<keyword evidence="5" id="KW-0808">Transferase</keyword>
<evidence type="ECO:0000256" key="8">
    <source>
        <dbReference type="ARBA" id="ARBA00022989"/>
    </source>
</evidence>
<organism evidence="13">
    <name type="scientific">Brachypodium distachyon</name>
    <name type="common">Purple false brome</name>
    <name type="synonym">Trachynia distachya</name>
    <dbReference type="NCBI Taxonomy" id="15368"/>
    <lineage>
        <taxon>Eukaryota</taxon>
        <taxon>Viridiplantae</taxon>
        <taxon>Streptophyta</taxon>
        <taxon>Embryophyta</taxon>
        <taxon>Tracheophyta</taxon>
        <taxon>Spermatophyta</taxon>
        <taxon>Magnoliopsida</taxon>
        <taxon>Liliopsida</taxon>
        <taxon>Poales</taxon>
        <taxon>Poaceae</taxon>
        <taxon>BOP clade</taxon>
        <taxon>Pooideae</taxon>
        <taxon>Stipodae</taxon>
        <taxon>Brachypodieae</taxon>
        <taxon>Brachypodium</taxon>
    </lineage>
</organism>
<evidence type="ECO:0000259" key="12">
    <source>
        <dbReference type="Pfam" id="PF25333"/>
    </source>
</evidence>
<comment type="pathway">
    <text evidence="3">Protein modification; protein ubiquitination.</text>
</comment>
<evidence type="ECO:0000256" key="2">
    <source>
        <dbReference type="ARBA" id="ARBA00004127"/>
    </source>
</evidence>
<reference evidence="13 14" key="1">
    <citation type="journal article" date="2010" name="Nature">
        <title>Genome sequencing and analysis of the model grass Brachypodium distachyon.</title>
        <authorList>
            <consortium name="International Brachypodium Initiative"/>
        </authorList>
    </citation>
    <scope>NUCLEOTIDE SEQUENCE [LARGE SCALE GENOMIC DNA]</scope>
    <source>
        <strain evidence="13 14">Bd21</strain>
    </source>
</reference>
<accession>A0A0Q3GX43</accession>
<dbReference type="InterPro" id="IPR057425">
    <property type="entry name" value="DUF2921_N"/>
</dbReference>
<keyword evidence="10" id="KW-0732">Signal</keyword>
<evidence type="ECO:0000313" key="15">
    <source>
        <dbReference type="Proteomes" id="UP000008810"/>
    </source>
</evidence>
<comment type="subcellular location">
    <subcellularLocation>
        <location evidence="2">Endomembrane system</location>
        <topology evidence="2">Multi-pass membrane protein</topology>
    </subcellularLocation>
</comment>
<dbReference type="PANTHER" id="PTHR33389">
    <property type="entry name" value="FAMILY PROTEIN, PUTATIVE (DUF2921)-RELATED"/>
    <property type="match status" value="1"/>
</dbReference>
<dbReference type="EC" id="2.3.2.27" evidence="4"/>
<dbReference type="Gramene" id="KQK15536">
    <property type="protein sequence ID" value="KQK15536"/>
    <property type="gene ID" value="BRADI_1g23540v3"/>
</dbReference>
<feature type="domain" description="SWEET-like" evidence="11">
    <location>
        <begin position="745"/>
        <end position="1018"/>
    </location>
</feature>
<sequence>MPSKGPNVQFLGVILQCLCITASSQYFDPPGQSEQARDYLRFADVNRRCQSVLSSAKELTYDDNLPSRVKRELSFEKGDWHQDAGQAPLLPFDGGDAQRKAARWLPEPLSLATFEVTHVEDDDERRPRTAVNVSGVVILTVSRKSAGPEIGTYMSTVSPEFNISAGSTRLKIIFEGVYTERAKGRGDNYDGERVLCMLGSALLPKRSAAADGIDPWDWAKNSGRAGFQPPVTADNNILLVLQYPKELTLTTRAVLGKMRSTSAAPEAAYFDTVQLVAGLISYRASEYDFRPEALPDGAGDALSSSAADDPVFNRSMEDVYNGSYPCLVLDRYGLGGQVNTVLPGWRTQCNSTTGTCGHGVGPFDLGSAADAEVLAGVGIMMQDLQCQARHKDGYAIFGTATVSAVIRALPPWQDWRTAAGRSGLSGETLSAEGVWNASTGQVCMAACRGSTAGKEACRFRVCLLFPTTMSITARDTMLGRITSVDAHAPLVSFRQHMSPPRLWGYFPDDGQPLLPYRYSYTKVKQAGELRRKSASSFDLRKFIARTLSLRYPKRDGTEDHRRILSSLADTLTLCFMAVPSLFRQERIEQPVLHLEVFFLEQLVDRYVNASSAVPREENGSEGHPLLINVSAELTIFEERRVSSSVMSLEGVYNPEDGRMHLIGCRDVRLPAGRNSSRDLGLEEGMDCSIEVKVQYPPTTMHWFIMSTAKVQIASTRRAADPLHFDAVQLRALPVQYPQQMPGGFFRGVVNGVLCVALLSATIAATLSQLRYLNSHADVAPYISLVMLGVQALGYGMPLVTGVEAILARVTLRFSSDVTTMPPSSGGRTPYYMFDTGRLCQTIDQAAKVLAVGAFWLTLRLGQEVRRSRARMLARSPLDPARVPSDAGKVFACSYGIHLALFMLILALNGKAVTVEQQVALMPDLFLLPQVIGNAVWRVNCRPLRGSFYVGVTAARLLPHVYDCVRTPAVVGAYYDGQQAFTNAANHGRFFPRAGDVVIPLAAVALALAVHAQQRWNYAIVNSMGMPEQKKRQQMF</sequence>
<dbReference type="EnsemblPlants" id="KQK15536">
    <property type="protein sequence ID" value="KQK15536"/>
    <property type="gene ID" value="BRADI_1g23540v3"/>
</dbReference>
<keyword evidence="8" id="KW-1133">Transmembrane helix</keyword>
<dbReference type="EMBL" id="CM000880">
    <property type="protein sequence ID" value="KQK15536.1"/>
    <property type="molecule type" value="Genomic_DNA"/>
</dbReference>
<feature type="domain" description="DUF2921" evidence="12">
    <location>
        <begin position="415"/>
        <end position="487"/>
    </location>
</feature>
<dbReference type="InParanoid" id="A0A0Q3GX43"/>
<reference evidence="13" key="2">
    <citation type="submission" date="2017-06" db="EMBL/GenBank/DDBJ databases">
        <title>WGS assembly of Brachypodium distachyon.</title>
        <authorList>
            <consortium name="The International Brachypodium Initiative"/>
            <person name="Lucas S."/>
            <person name="Harmon-Smith M."/>
            <person name="Lail K."/>
            <person name="Tice H."/>
            <person name="Grimwood J."/>
            <person name="Bruce D."/>
            <person name="Barry K."/>
            <person name="Shu S."/>
            <person name="Lindquist E."/>
            <person name="Wang M."/>
            <person name="Pitluck S."/>
            <person name="Vogel J.P."/>
            <person name="Garvin D.F."/>
            <person name="Mockler T.C."/>
            <person name="Schmutz J."/>
            <person name="Rokhsar D."/>
            <person name="Bevan M.W."/>
        </authorList>
    </citation>
    <scope>NUCLEOTIDE SEQUENCE</scope>
    <source>
        <strain evidence="13">Bd21</strain>
    </source>
</reference>
<feature type="domain" description="DUF2921" evidence="12">
    <location>
        <begin position="45"/>
        <end position="273"/>
    </location>
</feature>
<keyword evidence="15" id="KW-1185">Reference proteome</keyword>
<dbReference type="OrthoDB" id="618601at2759"/>
<comment type="catalytic activity">
    <reaction evidence="1">
        <text>S-ubiquitinyl-[E2 ubiquitin-conjugating enzyme]-L-cysteine + [acceptor protein]-L-lysine = [E2 ubiquitin-conjugating enzyme]-L-cysteine + N(6)-ubiquitinyl-[acceptor protein]-L-lysine.</text>
        <dbReference type="EC" id="2.3.2.27"/>
    </reaction>
</comment>
<evidence type="ECO:0000313" key="14">
    <source>
        <dbReference type="EnsemblPlants" id="KQK15536"/>
    </source>
</evidence>
<evidence type="ECO:0000256" key="4">
    <source>
        <dbReference type="ARBA" id="ARBA00012483"/>
    </source>
</evidence>
<dbReference type="Proteomes" id="UP000008810">
    <property type="component" value="Chromosome 1"/>
</dbReference>